<dbReference type="GO" id="GO:0006094">
    <property type="term" value="P:gluconeogenesis"/>
    <property type="evidence" value="ECO:0007669"/>
    <property type="project" value="InterPro"/>
</dbReference>
<gene>
    <name evidence="1" type="ORF">SCFA_490001</name>
</gene>
<dbReference type="InterPro" id="IPR013035">
    <property type="entry name" value="PEP_carboxykinase_C"/>
</dbReference>
<accession>A0A485M1R6</accession>
<protein>
    <recommendedName>
        <fullName evidence="2">Phosphoenolpyruvate carboxykinase (GTP)</fullName>
    </recommendedName>
</protein>
<dbReference type="EMBL" id="CAADRM010000113">
    <property type="protein sequence ID" value="VFU15997.1"/>
    <property type="molecule type" value="Genomic_DNA"/>
</dbReference>
<reference evidence="1" key="1">
    <citation type="submission" date="2019-03" db="EMBL/GenBank/DDBJ databases">
        <authorList>
            <person name="Hao L."/>
        </authorList>
    </citation>
    <scope>NUCLEOTIDE SEQUENCE</scope>
</reference>
<dbReference type="GO" id="GO:0004611">
    <property type="term" value="F:phosphoenolpyruvate carboxykinase activity"/>
    <property type="evidence" value="ECO:0007669"/>
    <property type="project" value="InterPro"/>
</dbReference>
<name>A0A485M1R6_9ZZZZ</name>
<evidence type="ECO:0000313" key="1">
    <source>
        <dbReference type="EMBL" id="VFU15997.1"/>
    </source>
</evidence>
<organism evidence="1">
    <name type="scientific">anaerobic digester metagenome</name>
    <dbReference type="NCBI Taxonomy" id="1263854"/>
    <lineage>
        <taxon>unclassified sequences</taxon>
        <taxon>metagenomes</taxon>
        <taxon>ecological metagenomes</taxon>
    </lineage>
</organism>
<dbReference type="AlphaFoldDB" id="A0A485M1R6"/>
<proteinExistence type="predicted"/>
<dbReference type="GO" id="GO:0017076">
    <property type="term" value="F:purine nucleotide binding"/>
    <property type="evidence" value="ECO:0007669"/>
    <property type="project" value="InterPro"/>
</dbReference>
<sequence length="41" mass="4769">MNSDAWKAEIPSLEEHFAQFGRRLPARMKKQLDELKARLGV</sequence>
<dbReference type="Gene3D" id="3.90.228.20">
    <property type="match status" value="1"/>
</dbReference>
<evidence type="ECO:0008006" key="2">
    <source>
        <dbReference type="Google" id="ProtNLM"/>
    </source>
</evidence>